<accession>A0A1H7NTN9</accession>
<reference evidence="3" key="1">
    <citation type="submission" date="2016-10" db="EMBL/GenBank/DDBJ databases">
        <authorList>
            <person name="Varghese N."/>
            <person name="Submissions S."/>
        </authorList>
    </citation>
    <scope>NUCLEOTIDE SEQUENCE [LARGE SCALE GENOMIC DNA]</scope>
    <source>
        <strain evidence="3">CGMCC 1.9127</strain>
    </source>
</reference>
<keyword evidence="1" id="KW-0812">Transmembrane</keyword>
<dbReference type="STRING" id="641665.GCA_002104455_03530"/>
<evidence type="ECO:0008006" key="4">
    <source>
        <dbReference type="Google" id="ProtNLM"/>
    </source>
</evidence>
<gene>
    <name evidence="2" type="ORF">SAMN05216262_10874</name>
</gene>
<evidence type="ECO:0000256" key="1">
    <source>
        <dbReference type="SAM" id="Phobius"/>
    </source>
</evidence>
<dbReference type="OrthoDB" id="780137at2"/>
<protein>
    <recommendedName>
        <fullName evidence="4">DUF4175 domain-containing protein</fullName>
    </recommendedName>
</protein>
<keyword evidence="3" id="KW-1185">Reference proteome</keyword>
<organism evidence="2 3">
    <name type="scientific">Colwellia chukchiensis</name>
    <dbReference type="NCBI Taxonomy" id="641665"/>
    <lineage>
        <taxon>Bacteria</taxon>
        <taxon>Pseudomonadati</taxon>
        <taxon>Pseudomonadota</taxon>
        <taxon>Gammaproteobacteria</taxon>
        <taxon>Alteromonadales</taxon>
        <taxon>Colwelliaceae</taxon>
        <taxon>Colwellia</taxon>
    </lineage>
</organism>
<feature type="transmembrane region" description="Helical" evidence="1">
    <location>
        <begin position="44"/>
        <end position="68"/>
    </location>
</feature>
<dbReference type="EMBL" id="FOBI01000008">
    <property type="protein sequence ID" value="SEL26385.1"/>
    <property type="molecule type" value="Genomic_DNA"/>
</dbReference>
<proteinExistence type="predicted"/>
<dbReference type="Proteomes" id="UP000199297">
    <property type="component" value="Unassembled WGS sequence"/>
</dbReference>
<evidence type="ECO:0000313" key="2">
    <source>
        <dbReference type="EMBL" id="SEL26385.1"/>
    </source>
</evidence>
<name>A0A1H7NTN9_9GAMM</name>
<sequence length="848" mass="95218">MTSSQQKQAFWRWRLGPTDAKPAAQNCAFQQTIRQLRKRWQQRFILQQVLLFLPKCFAAMGLLVFVLVSVPLVTFTNGLLLAFVLLLMAIALKLMLLKRSRAYANITDTNVIAHFNQGFADLEHSTQLLAKQPGQLSSLEQLQTAKIQPRFKAIIKQQSQHNYPDLSPTIAKRTLTLHSMAALMFCVLLAFSHSMRLVDKTLAWYQAQLSAQPNTLSPSAIAQQPPVLDILAQQVQIVPPAYSIGHQQAKSWRSESLDITTLVGSSAQWHFTFSQPNLTYAMVFSNGERHILQKNADGSHSLQRKLMTSMVYHLSVVEQDVAKAENFASIYRIALTPDQAPNIRFIYPKNTVTEYAKNSVPKVHTQVQITDDFAVSQVKILSSIAKGTGEAVKFRDQQFDFDRSELQHGKQHYFKTWSLAALGMVPGDELYFSVIATDNRQPEPQQSRSETKIIRWLEQESSTINAEGIVIDFMPEYFKSQRQIIIDTLELIADKSQLKKHEFTERSELLGVAQSALKVKYGQYLGDESAEQHSVGVTMDKEHSSAEQAQPEVHVHDHGGASNAVITPESPQHALLEHEHNGVQQGLDLSGKMALINRYGHNHEDTDVGVMTSQDPKALMKQSLANMWQAELHLMLAEPKRALPFEQQALQLLKLAKKAERIYVKRLGFEPPPVTEQRRYQGEQTDILDQGLQQAHFHPSQLSNQTQLAFAKLLELVQRFLQTGTDADVASQQALLSTKDASTALAQVRTDKGVLTIAQLALVEAAKQGIVQLIEKRPALVAALAVLEQILLEQQLQLSQCRACLRLLAGELEQLLPQPLATPHSKVTDFIHQQPLIKHYGQFLEDNL</sequence>
<keyword evidence="1" id="KW-1133">Transmembrane helix</keyword>
<evidence type="ECO:0000313" key="3">
    <source>
        <dbReference type="Proteomes" id="UP000199297"/>
    </source>
</evidence>
<dbReference type="RefSeq" id="WP_085285029.1">
    <property type="nucleotide sequence ID" value="NZ_FOBI01000008.1"/>
</dbReference>
<dbReference type="AlphaFoldDB" id="A0A1H7NTN9"/>
<feature type="transmembrane region" description="Helical" evidence="1">
    <location>
        <begin position="175"/>
        <end position="192"/>
    </location>
</feature>
<feature type="transmembrane region" description="Helical" evidence="1">
    <location>
        <begin position="74"/>
        <end position="96"/>
    </location>
</feature>
<keyword evidence="1" id="KW-0472">Membrane</keyword>